<evidence type="ECO:0000256" key="1">
    <source>
        <dbReference type="ARBA" id="ARBA00004141"/>
    </source>
</evidence>
<evidence type="ECO:0000256" key="8">
    <source>
        <dbReference type="ARBA" id="ARBA00023136"/>
    </source>
</evidence>
<comment type="subcellular location">
    <subcellularLocation>
        <location evidence="1">Membrane</location>
        <topology evidence="1">Multi-pass membrane protein</topology>
    </subcellularLocation>
</comment>
<evidence type="ECO:0000256" key="6">
    <source>
        <dbReference type="ARBA" id="ARBA00022984"/>
    </source>
</evidence>
<evidence type="ECO:0000313" key="19">
    <source>
        <dbReference type="Proteomes" id="UP000187166"/>
    </source>
</evidence>
<sequence>MKLKKEMKDVDLMLLVSMILLVVIGLIAVTSASFPTAKKYNLNSFHYLIRQGMFLILGIVSMILIIRVPRAVIYKNISWLFPLSVILILLLWTPLGSAKKGQARWLDFRVIPLRFQPSDILKISSIIYLSKYLSRNIYSLREPKTFMTAVAIMGISVGPIMIKDFSTAVVIGVALFAILLAAGIDKKQFLFLIVLGAVFIWLVLKDPENKFRIKRILGFVSDSTNYQSADLYQARQSLYAFALGGYSGVGLFRSRQKYTNLPEAYTDFIFSVIAEEFGFIGTFVIILLFIVYIYRGYMIAFKATNYFDKFTAIGMTTYIGIQAFFNMGVCAKLLPVTGITLPFISYGGTALVIAIASTAILLKISKEGTI</sequence>
<gene>
    <name evidence="18" type="ORF">BIV18_00300</name>
</gene>
<dbReference type="GO" id="GO:0008955">
    <property type="term" value="F:peptidoglycan glycosyltransferase activity"/>
    <property type="evidence" value="ECO:0007669"/>
    <property type="project" value="UniProtKB-EC"/>
</dbReference>
<keyword evidence="2" id="KW-0328">Glycosyltransferase</keyword>
<dbReference type="PANTHER" id="PTHR30474:SF2">
    <property type="entry name" value="PEPTIDOGLYCAN GLYCOSYLTRANSFERASE FTSW-RELATED"/>
    <property type="match status" value="1"/>
</dbReference>
<evidence type="ECO:0000256" key="10">
    <source>
        <dbReference type="ARBA" id="ARBA00033270"/>
    </source>
</evidence>
<evidence type="ECO:0000313" key="18">
    <source>
        <dbReference type="EMBL" id="OLR64106.1"/>
    </source>
</evidence>
<keyword evidence="6" id="KW-0573">Peptidoglycan synthesis</keyword>
<dbReference type="STRING" id="1465756.BIV18_00300"/>
<evidence type="ECO:0000256" key="5">
    <source>
        <dbReference type="ARBA" id="ARBA00022960"/>
    </source>
</evidence>
<reference evidence="18 19" key="1">
    <citation type="journal article" date="2016" name="Appl. Environ. Microbiol.">
        <title>Function and Phylogeny of Bacterial Butyryl Coenzyme A:Acetate Transferases and Their Diversity in the Proximal Colon of Swine.</title>
        <authorList>
            <person name="Trachsel J."/>
            <person name="Bayles D.O."/>
            <person name="Looft T."/>
            <person name="Levine U.Y."/>
            <person name="Allen H.K."/>
        </authorList>
    </citation>
    <scope>NUCLEOTIDE SEQUENCE [LARGE SCALE GENOMIC DNA]</scope>
    <source>
        <strain evidence="18 19">35-6-1</strain>
    </source>
</reference>
<feature type="transmembrane region" description="Helical" evidence="17">
    <location>
        <begin position="47"/>
        <end position="65"/>
    </location>
</feature>
<dbReference type="GO" id="GO:0051301">
    <property type="term" value="P:cell division"/>
    <property type="evidence" value="ECO:0007669"/>
    <property type="project" value="InterPro"/>
</dbReference>
<comment type="catalytic activity">
    <reaction evidence="15">
        <text>[GlcNAc-(1-&gt;4)-Mur2Ac(oyl-L-Ala-gamma-D-Glu-L-Lys-D-Ala-D-Ala)](n)-di-trans,octa-cis-undecaprenyl diphosphate + beta-D-GlcNAc-(1-&gt;4)-Mur2Ac(oyl-L-Ala-gamma-D-Glu-L-Lys-D-Ala-D-Ala)-di-trans,octa-cis-undecaprenyl diphosphate = [GlcNAc-(1-&gt;4)-Mur2Ac(oyl-L-Ala-gamma-D-Glu-L-Lys-D-Ala-D-Ala)](n+1)-di-trans,octa-cis-undecaprenyl diphosphate + di-trans,octa-cis-undecaprenyl diphosphate + H(+)</text>
        <dbReference type="Rhea" id="RHEA:23708"/>
        <dbReference type="Rhea" id="RHEA-COMP:9602"/>
        <dbReference type="Rhea" id="RHEA-COMP:9603"/>
        <dbReference type="ChEBI" id="CHEBI:15378"/>
        <dbReference type="ChEBI" id="CHEBI:58405"/>
        <dbReference type="ChEBI" id="CHEBI:60033"/>
        <dbReference type="ChEBI" id="CHEBI:78435"/>
        <dbReference type="EC" id="2.4.99.28"/>
    </reaction>
</comment>
<dbReference type="AlphaFoldDB" id="A0A1U7LXT7"/>
<feature type="transmembrane region" description="Helical" evidence="17">
    <location>
        <begin position="306"/>
        <end position="327"/>
    </location>
</feature>
<evidence type="ECO:0000256" key="17">
    <source>
        <dbReference type="SAM" id="Phobius"/>
    </source>
</evidence>
<dbReference type="EMBL" id="MJIH01000001">
    <property type="protein sequence ID" value="OLR64106.1"/>
    <property type="molecule type" value="Genomic_DNA"/>
</dbReference>
<evidence type="ECO:0000256" key="3">
    <source>
        <dbReference type="ARBA" id="ARBA00022679"/>
    </source>
</evidence>
<feature type="transmembrane region" description="Helical" evidence="17">
    <location>
        <begin position="145"/>
        <end position="162"/>
    </location>
</feature>
<dbReference type="EC" id="2.4.99.28" evidence="14"/>
<evidence type="ECO:0000256" key="16">
    <source>
        <dbReference type="ARBA" id="ARBA00049966"/>
    </source>
</evidence>
<feature type="transmembrane region" description="Helical" evidence="17">
    <location>
        <begin position="77"/>
        <end position="95"/>
    </location>
</feature>
<organism evidence="18 19">
    <name type="scientific">Peptoniphilus porci</name>
    <dbReference type="NCBI Taxonomy" id="2652280"/>
    <lineage>
        <taxon>Bacteria</taxon>
        <taxon>Bacillati</taxon>
        <taxon>Bacillota</taxon>
        <taxon>Tissierellia</taxon>
        <taxon>Tissierellales</taxon>
        <taxon>Peptoniphilaceae</taxon>
        <taxon>Peptoniphilus</taxon>
    </lineage>
</organism>
<keyword evidence="7 17" id="KW-1133">Transmembrane helix</keyword>
<dbReference type="GO" id="GO:0032153">
    <property type="term" value="C:cell division site"/>
    <property type="evidence" value="ECO:0007669"/>
    <property type="project" value="TreeGrafter"/>
</dbReference>
<dbReference type="GO" id="GO:0015648">
    <property type="term" value="F:lipid-linked peptidoglycan transporter activity"/>
    <property type="evidence" value="ECO:0007669"/>
    <property type="project" value="TreeGrafter"/>
</dbReference>
<name>A0A1U7LXT7_9FIRM</name>
<evidence type="ECO:0000256" key="7">
    <source>
        <dbReference type="ARBA" id="ARBA00022989"/>
    </source>
</evidence>
<comment type="similarity">
    <text evidence="11">Belongs to the SEDS family. FtsW subfamily.</text>
</comment>
<keyword evidence="5" id="KW-0133">Cell shape</keyword>
<proteinExistence type="inferred from homology"/>
<keyword evidence="3" id="KW-0808">Transferase</keyword>
<evidence type="ECO:0000256" key="12">
    <source>
        <dbReference type="ARBA" id="ARBA00041185"/>
    </source>
</evidence>
<accession>A0A1U7LXT7</accession>
<keyword evidence="4 17" id="KW-0812">Transmembrane</keyword>
<feature type="transmembrane region" description="Helical" evidence="17">
    <location>
        <begin position="268"/>
        <end position="294"/>
    </location>
</feature>
<evidence type="ECO:0000256" key="11">
    <source>
        <dbReference type="ARBA" id="ARBA00038053"/>
    </source>
</evidence>
<dbReference type="GO" id="GO:0005886">
    <property type="term" value="C:plasma membrane"/>
    <property type="evidence" value="ECO:0007669"/>
    <property type="project" value="TreeGrafter"/>
</dbReference>
<evidence type="ECO:0000256" key="4">
    <source>
        <dbReference type="ARBA" id="ARBA00022692"/>
    </source>
</evidence>
<dbReference type="Proteomes" id="UP000187166">
    <property type="component" value="Unassembled WGS sequence"/>
</dbReference>
<comment type="caution">
    <text evidence="18">The sequence shown here is derived from an EMBL/GenBank/DDBJ whole genome shotgun (WGS) entry which is preliminary data.</text>
</comment>
<comment type="function">
    <text evidence="16">Peptidoglycan polymerase that is essential for cell division.</text>
</comment>
<evidence type="ECO:0000256" key="9">
    <source>
        <dbReference type="ARBA" id="ARBA00032370"/>
    </source>
</evidence>
<evidence type="ECO:0000256" key="14">
    <source>
        <dbReference type="ARBA" id="ARBA00044770"/>
    </source>
</evidence>
<dbReference type="GO" id="GO:0009252">
    <property type="term" value="P:peptidoglycan biosynthetic process"/>
    <property type="evidence" value="ECO:0007669"/>
    <property type="project" value="UniProtKB-KW"/>
</dbReference>
<evidence type="ECO:0000256" key="15">
    <source>
        <dbReference type="ARBA" id="ARBA00049902"/>
    </source>
</evidence>
<dbReference type="GO" id="GO:0008360">
    <property type="term" value="P:regulation of cell shape"/>
    <property type="evidence" value="ECO:0007669"/>
    <property type="project" value="UniProtKB-KW"/>
</dbReference>
<keyword evidence="19" id="KW-1185">Reference proteome</keyword>
<dbReference type="InterPro" id="IPR001182">
    <property type="entry name" value="FtsW/RodA"/>
</dbReference>
<feature type="transmembrane region" description="Helical" evidence="17">
    <location>
        <begin position="12"/>
        <end position="35"/>
    </location>
</feature>
<dbReference type="Pfam" id="PF01098">
    <property type="entry name" value="FTSW_RODA_SPOVE"/>
    <property type="match status" value="1"/>
</dbReference>
<evidence type="ECO:0000256" key="13">
    <source>
        <dbReference type="ARBA" id="ARBA00041418"/>
    </source>
</evidence>
<feature type="transmembrane region" description="Helical" evidence="17">
    <location>
        <begin position="339"/>
        <end position="362"/>
    </location>
</feature>
<evidence type="ECO:0000256" key="2">
    <source>
        <dbReference type="ARBA" id="ARBA00022676"/>
    </source>
</evidence>
<dbReference type="PANTHER" id="PTHR30474">
    <property type="entry name" value="CELL CYCLE PROTEIN"/>
    <property type="match status" value="1"/>
</dbReference>
<feature type="transmembrane region" description="Helical" evidence="17">
    <location>
        <begin position="168"/>
        <end position="184"/>
    </location>
</feature>
<keyword evidence="8 17" id="KW-0472">Membrane</keyword>
<protein>
    <recommendedName>
        <fullName evidence="12">Probable peptidoglycan glycosyltransferase FtsW</fullName>
        <ecNumber evidence="14">2.4.99.28</ecNumber>
    </recommendedName>
    <alternativeName>
        <fullName evidence="13">Cell division protein FtsW</fullName>
    </alternativeName>
    <alternativeName>
        <fullName evidence="10">Cell wall polymerase</fullName>
    </alternativeName>
    <alternativeName>
        <fullName evidence="9">Peptidoglycan polymerase</fullName>
    </alternativeName>
</protein>
<feature type="transmembrane region" description="Helical" evidence="17">
    <location>
        <begin position="189"/>
        <end position="204"/>
    </location>
</feature>